<dbReference type="PROSITE" id="PS50983">
    <property type="entry name" value="FE_B12_PBP"/>
    <property type="match status" value="1"/>
</dbReference>
<dbReference type="EMBL" id="ADMC01000008">
    <property type="protein sequence ID" value="EHP49940.1"/>
    <property type="molecule type" value="Genomic_DNA"/>
</dbReference>
<dbReference type="PATRIC" id="fig|742817.3.peg.777"/>
<dbReference type="InterPro" id="IPR002491">
    <property type="entry name" value="ABC_transptr_periplasmic_BD"/>
</dbReference>
<keyword evidence="1" id="KW-0732">Signal</keyword>
<dbReference type="HOGENOM" id="CLU_038034_13_1_10"/>
<feature type="chain" id="PRO_5003550028" description="Fe/B12 periplasmic-binding domain-containing protein" evidence="1">
    <location>
        <begin position="19"/>
        <end position="361"/>
    </location>
</feature>
<dbReference type="GeneID" id="98068351"/>
<dbReference type="AlphaFoldDB" id="H1DEP0"/>
<dbReference type="PANTHER" id="PTHR30535">
    <property type="entry name" value="VITAMIN B12-BINDING PROTEIN"/>
    <property type="match status" value="1"/>
</dbReference>
<organism evidence="3 4">
    <name type="scientific">Odoribacter laneus YIT 12061</name>
    <dbReference type="NCBI Taxonomy" id="742817"/>
    <lineage>
        <taxon>Bacteria</taxon>
        <taxon>Pseudomonadati</taxon>
        <taxon>Bacteroidota</taxon>
        <taxon>Bacteroidia</taxon>
        <taxon>Bacteroidales</taxon>
        <taxon>Odoribacteraceae</taxon>
        <taxon>Odoribacter</taxon>
    </lineage>
</organism>
<evidence type="ECO:0000256" key="1">
    <source>
        <dbReference type="SAM" id="SignalP"/>
    </source>
</evidence>
<dbReference type="SUPFAM" id="SSF53807">
    <property type="entry name" value="Helical backbone' metal receptor"/>
    <property type="match status" value="1"/>
</dbReference>
<evidence type="ECO:0000259" key="2">
    <source>
        <dbReference type="PROSITE" id="PS50983"/>
    </source>
</evidence>
<comment type="caution">
    <text evidence="3">The sequence shown here is derived from an EMBL/GenBank/DDBJ whole genome shotgun (WGS) entry which is preliminary data.</text>
</comment>
<proteinExistence type="predicted"/>
<dbReference type="RefSeq" id="WP_009135874.1">
    <property type="nucleotide sequence ID" value="NZ_JH594596.1"/>
</dbReference>
<keyword evidence="4" id="KW-1185">Reference proteome</keyword>
<dbReference type="eggNOG" id="COG0614">
    <property type="taxonomic scope" value="Bacteria"/>
</dbReference>
<dbReference type="PANTHER" id="PTHR30535:SF34">
    <property type="entry name" value="MOLYBDATE-BINDING PROTEIN MOLA"/>
    <property type="match status" value="1"/>
</dbReference>
<dbReference type="PROSITE" id="PS51257">
    <property type="entry name" value="PROKAR_LIPOPROTEIN"/>
    <property type="match status" value="1"/>
</dbReference>
<feature type="domain" description="Fe/B12 periplasmic-binding" evidence="2">
    <location>
        <begin position="46"/>
        <end position="318"/>
    </location>
</feature>
<accession>H1DEP0</accession>
<dbReference type="Proteomes" id="UP000004892">
    <property type="component" value="Unassembled WGS sequence"/>
</dbReference>
<gene>
    <name evidence="3" type="ORF">HMPREF9449_00726</name>
</gene>
<dbReference type="Gene3D" id="3.40.50.1980">
    <property type="entry name" value="Nitrogenase molybdenum iron protein domain"/>
    <property type="match status" value="2"/>
</dbReference>
<evidence type="ECO:0000313" key="3">
    <source>
        <dbReference type="EMBL" id="EHP49940.1"/>
    </source>
</evidence>
<protein>
    <recommendedName>
        <fullName evidence="2">Fe/B12 periplasmic-binding domain-containing protein</fullName>
    </recommendedName>
</protein>
<dbReference type="InterPro" id="IPR050902">
    <property type="entry name" value="ABC_Transporter_SBP"/>
</dbReference>
<dbReference type="STRING" id="742817.HMPREF9449_00726"/>
<evidence type="ECO:0000313" key="4">
    <source>
        <dbReference type="Proteomes" id="UP000004892"/>
    </source>
</evidence>
<dbReference type="Pfam" id="PF01497">
    <property type="entry name" value="Peripla_BP_2"/>
    <property type="match status" value="1"/>
</dbReference>
<sequence length="361" mass="40586">MSKFYAIFLLLLVFACQAKSGKNSVPTRKVTDALGREVALPDTVNRAVCIRASAIRLVTYAGGVPFICGVEEQETRENVFTHLLAHPELGKKPLIGPQMGGDAELIMAVQPDVIFMSSTTAGDADDLQRRTGIPVVALEYGDLGAKRPIFYASLQRIGEVLHTEGRVDSLIRYTENQIAELQQRTQHKGENKRVYVGGIAYKGLKGITSTDPYYAAFGFLGVDNVASAIDSAYVSPITGTYIDWEQLVDWDPEVIFIDRSGWPLVNEDFKNREKLNQLLAAYRNQQVYALWPYNNNHTNFEVMLINAWYAGKILFPDQFQDISLRDKTDEILVEFVGQPIGQELRTKWGDYENLLTENHER</sequence>
<feature type="signal peptide" evidence="1">
    <location>
        <begin position="1"/>
        <end position="18"/>
    </location>
</feature>
<reference evidence="3 4" key="1">
    <citation type="submission" date="2012-01" db="EMBL/GenBank/DDBJ databases">
        <title>The Genome Sequence of Odoribacter laneus YIT 12061.</title>
        <authorList>
            <consortium name="The Broad Institute Genome Sequencing Platform"/>
            <person name="Earl A."/>
            <person name="Ward D."/>
            <person name="Feldgarden M."/>
            <person name="Gevers D."/>
            <person name="Morotomi M."/>
            <person name="Young S.K."/>
            <person name="Zeng Q."/>
            <person name="Gargeya S."/>
            <person name="Fitzgerald M."/>
            <person name="Haas B."/>
            <person name="Abouelleil A."/>
            <person name="Alvarado L."/>
            <person name="Arachchi H.M."/>
            <person name="Berlin A."/>
            <person name="Chapman S.B."/>
            <person name="Gearin G."/>
            <person name="Goldberg J."/>
            <person name="Griggs A."/>
            <person name="Gujja S."/>
            <person name="Hansen M."/>
            <person name="Heiman D."/>
            <person name="Howarth C."/>
            <person name="Larimer J."/>
            <person name="Lui A."/>
            <person name="MacDonald P.J.P."/>
            <person name="McCowen C."/>
            <person name="Montmayeur A."/>
            <person name="Murphy C."/>
            <person name="Neiman D."/>
            <person name="Pearson M."/>
            <person name="Priest M."/>
            <person name="Roberts A."/>
            <person name="Saif S."/>
            <person name="Shea T."/>
            <person name="Sisk P."/>
            <person name="Stolte C."/>
            <person name="Sykes S."/>
            <person name="Wortman J."/>
            <person name="Nusbaum C."/>
            <person name="Birren B."/>
        </authorList>
    </citation>
    <scope>NUCLEOTIDE SEQUENCE [LARGE SCALE GENOMIC DNA]</scope>
    <source>
        <strain evidence="3 4">YIT 12061</strain>
    </source>
</reference>
<name>H1DEP0_9BACT</name>